<keyword evidence="1" id="KW-0472">Membrane</keyword>
<keyword evidence="1" id="KW-1133">Transmembrane helix</keyword>
<name>A0AAN8UX23_9MAGN</name>
<organism evidence="2 3">
    <name type="scientific">Dillenia turbinata</name>
    <dbReference type="NCBI Taxonomy" id="194707"/>
    <lineage>
        <taxon>Eukaryota</taxon>
        <taxon>Viridiplantae</taxon>
        <taxon>Streptophyta</taxon>
        <taxon>Embryophyta</taxon>
        <taxon>Tracheophyta</taxon>
        <taxon>Spermatophyta</taxon>
        <taxon>Magnoliopsida</taxon>
        <taxon>eudicotyledons</taxon>
        <taxon>Gunneridae</taxon>
        <taxon>Pentapetalae</taxon>
        <taxon>Dilleniales</taxon>
        <taxon>Dilleniaceae</taxon>
        <taxon>Dillenia</taxon>
    </lineage>
</organism>
<evidence type="ECO:0000313" key="2">
    <source>
        <dbReference type="EMBL" id="KAK6917037.1"/>
    </source>
</evidence>
<proteinExistence type="predicted"/>
<accession>A0AAN8UX23</accession>
<protein>
    <submittedName>
        <fullName evidence="2">Uncharacterized protein</fullName>
    </submittedName>
</protein>
<dbReference type="Proteomes" id="UP001370490">
    <property type="component" value="Unassembled WGS sequence"/>
</dbReference>
<dbReference type="PANTHER" id="PTHR31170">
    <property type="entry name" value="BNAC04G53230D PROTEIN"/>
    <property type="match status" value="1"/>
</dbReference>
<dbReference type="AlphaFoldDB" id="A0AAN8UX23"/>
<sequence length="437" mass="49794">MDQMIVNVEENEWIISVKKCMENTPTEARKRPSIYKVPAYVKELNKNAYVPSAVSFGPYHHGEPHLQQLEAHKSRALVQFLRRSKKSPEELVDALMLVVEDLKESYDSLDDPWVCNTDKFLKLMIFDGCFMLEILHVGTQKLEDYPVDDPIFSSHGRLHVMPYIRRDMLMLENQLPMLALKKLFAVGNPKKKVEDLNQLIINFWFRGTPYKPKEESLHILDAYRKCLLAKPKPATGRKKTISKPTLTAGTEIIRSAMELYEAGIKFESTKGYFLSEITFENGVLRLPTKVIDDTTESELLNLIALERLHVGEGRQQGTGGEVAAYVFFMDNIIDSEKDVSLLHESGIIQNAMGSNKAVAKLFNSISKDLTLDPDSSLGKVHADINTYCEQKLNAWRANLVHTYFTNPWASLSFAAAIFLFALTILQTIYTIYPFYKE</sequence>
<evidence type="ECO:0000313" key="3">
    <source>
        <dbReference type="Proteomes" id="UP001370490"/>
    </source>
</evidence>
<keyword evidence="1" id="KW-0812">Transmembrane</keyword>
<dbReference type="Pfam" id="PF03140">
    <property type="entry name" value="DUF247"/>
    <property type="match status" value="1"/>
</dbReference>
<dbReference type="InterPro" id="IPR004158">
    <property type="entry name" value="DUF247_pln"/>
</dbReference>
<evidence type="ECO:0000256" key="1">
    <source>
        <dbReference type="SAM" id="Phobius"/>
    </source>
</evidence>
<feature type="transmembrane region" description="Helical" evidence="1">
    <location>
        <begin position="408"/>
        <end position="432"/>
    </location>
</feature>
<dbReference type="EMBL" id="JBAMMX010000023">
    <property type="protein sequence ID" value="KAK6917037.1"/>
    <property type="molecule type" value="Genomic_DNA"/>
</dbReference>
<reference evidence="2 3" key="1">
    <citation type="submission" date="2023-12" db="EMBL/GenBank/DDBJ databases">
        <title>A high-quality genome assembly for Dillenia turbinata (Dilleniales).</title>
        <authorList>
            <person name="Chanderbali A."/>
        </authorList>
    </citation>
    <scope>NUCLEOTIDE SEQUENCE [LARGE SCALE GENOMIC DNA]</scope>
    <source>
        <strain evidence="2">LSX21</strain>
        <tissue evidence="2">Leaf</tissue>
    </source>
</reference>
<gene>
    <name evidence="2" type="ORF">RJ641_017788</name>
</gene>
<keyword evidence="3" id="KW-1185">Reference proteome</keyword>
<comment type="caution">
    <text evidence="2">The sequence shown here is derived from an EMBL/GenBank/DDBJ whole genome shotgun (WGS) entry which is preliminary data.</text>
</comment>
<dbReference type="PANTHER" id="PTHR31170:SF18">
    <property type="entry name" value="(WILD MALAYSIAN BANANA) HYPOTHETICAL PROTEIN"/>
    <property type="match status" value="1"/>
</dbReference>